<proteinExistence type="inferred from homology"/>
<feature type="region of interest" description="Disordered" evidence="5">
    <location>
        <begin position="620"/>
        <end position="686"/>
    </location>
</feature>
<feature type="compositionally biased region" description="Basic and acidic residues" evidence="5">
    <location>
        <begin position="313"/>
        <end position="323"/>
    </location>
</feature>
<dbReference type="GO" id="GO:1990316">
    <property type="term" value="C:Atg1/ULK1 kinase complex"/>
    <property type="evidence" value="ECO:0007669"/>
    <property type="project" value="InterPro"/>
</dbReference>
<dbReference type="InterPro" id="IPR040182">
    <property type="entry name" value="ATG13"/>
</dbReference>
<feature type="compositionally biased region" description="Low complexity" evidence="5">
    <location>
        <begin position="447"/>
        <end position="464"/>
    </location>
</feature>
<dbReference type="Pfam" id="PF10033">
    <property type="entry name" value="ATG13"/>
    <property type="match status" value="1"/>
</dbReference>
<evidence type="ECO:0000256" key="1">
    <source>
        <dbReference type="ARBA" id="ARBA00005246"/>
    </source>
</evidence>
<dbReference type="Proteomes" id="UP000092555">
    <property type="component" value="Unassembled WGS sequence"/>
</dbReference>
<dbReference type="GO" id="GO:0034727">
    <property type="term" value="P:piecemeal microautophagy of the nucleus"/>
    <property type="evidence" value="ECO:0007669"/>
    <property type="project" value="TreeGrafter"/>
</dbReference>
<feature type="compositionally biased region" description="Polar residues" evidence="5">
    <location>
        <begin position="511"/>
        <end position="522"/>
    </location>
</feature>
<dbReference type="Gene3D" id="3.30.900.10">
    <property type="entry name" value="HORMA domain"/>
    <property type="match status" value="1"/>
</dbReference>
<evidence type="ECO:0000313" key="8">
    <source>
        <dbReference type="Proteomes" id="UP000092555"/>
    </source>
</evidence>
<evidence type="ECO:0000259" key="6">
    <source>
        <dbReference type="Pfam" id="PF10033"/>
    </source>
</evidence>
<reference evidence="7 8" key="1">
    <citation type="submission" date="2016-05" db="EMBL/GenBank/DDBJ databases">
        <title>Comparative genomics of biotechnologically important yeasts.</title>
        <authorList>
            <consortium name="DOE Joint Genome Institute"/>
            <person name="Riley R."/>
            <person name="Haridas S."/>
            <person name="Wolfe K.H."/>
            <person name="Lopes M.R."/>
            <person name="Hittinger C.T."/>
            <person name="Goker M."/>
            <person name="Salamov A."/>
            <person name="Wisecaver J."/>
            <person name="Long T.M."/>
            <person name="Aerts A.L."/>
            <person name="Barry K."/>
            <person name="Choi C."/>
            <person name="Clum A."/>
            <person name="Coughlan A.Y."/>
            <person name="Deshpande S."/>
            <person name="Douglass A.P."/>
            <person name="Hanson S.J."/>
            <person name="Klenk H.-P."/>
            <person name="LaButti K."/>
            <person name="Lapidus A."/>
            <person name="Lindquist E."/>
            <person name="Lipzen A."/>
            <person name="Meier-kolthoff J.P."/>
            <person name="Ohm R.A."/>
            <person name="Otillar R.P."/>
            <person name="Pangilinan J."/>
            <person name="Peng Y."/>
            <person name="Rokas A."/>
            <person name="Rosa C.A."/>
            <person name="Scheuner C."/>
            <person name="Sibirny A.A."/>
            <person name="Slot J.C."/>
            <person name="Stielow J.B."/>
            <person name="Sun H."/>
            <person name="Kurtzman C.P."/>
            <person name="Blackwell M."/>
            <person name="Grigoriev I.V."/>
            <person name="Jeffries T.W."/>
        </authorList>
    </citation>
    <scope>NUCLEOTIDE SEQUENCE [LARGE SCALE GENOMIC DNA]</scope>
    <source>
        <strain evidence="7 8">NRRL YB-4993</strain>
    </source>
</reference>
<dbReference type="STRING" id="869754.A0A1A0HDH3"/>
<organism evidence="7 8">
    <name type="scientific">Metschnikowia bicuspidata var. bicuspidata NRRL YB-4993</name>
    <dbReference type="NCBI Taxonomy" id="869754"/>
    <lineage>
        <taxon>Eukaryota</taxon>
        <taxon>Fungi</taxon>
        <taxon>Dikarya</taxon>
        <taxon>Ascomycota</taxon>
        <taxon>Saccharomycotina</taxon>
        <taxon>Pichiomycetes</taxon>
        <taxon>Metschnikowiaceae</taxon>
        <taxon>Metschnikowia</taxon>
    </lineage>
</organism>
<feature type="region of interest" description="Disordered" evidence="5">
    <location>
        <begin position="704"/>
        <end position="728"/>
    </location>
</feature>
<feature type="domain" description="Autophagy-related protein 13 N-terminal" evidence="6">
    <location>
        <begin position="26"/>
        <end position="267"/>
    </location>
</feature>
<comment type="caution">
    <text evidence="7">The sequence shown here is derived from an EMBL/GenBank/DDBJ whole genome shotgun (WGS) entry which is preliminary data.</text>
</comment>
<feature type="region of interest" description="Disordered" evidence="5">
    <location>
        <begin position="444"/>
        <end position="522"/>
    </location>
</feature>
<dbReference type="PANTHER" id="PTHR13430">
    <property type="match status" value="1"/>
</dbReference>
<evidence type="ECO:0000313" key="7">
    <source>
        <dbReference type="EMBL" id="OBA22025.1"/>
    </source>
</evidence>
<dbReference type="AlphaFoldDB" id="A0A1A0HDH3"/>
<dbReference type="PANTHER" id="PTHR13430:SF4">
    <property type="entry name" value="AUTOPHAGY-RELATED PROTEIN 13"/>
    <property type="match status" value="1"/>
</dbReference>
<name>A0A1A0HDH3_9ASCO</name>
<dbReference type="GO" id="GO:0000423">
    <property type="term" value="P:mitophagy"/>
    <property type="evidence" value="ECO:0007669"/>
    <property type="project" value="TreeGrafter"/>
</dbReference>
<keyword evidence="3 4" id="KW-0072">Autophagy</keyword>
<dbReference type="GO" id="GO:0005829">
    <property type="term" value="C:cytosol"/>
    <property type="evidence" value="ECO:0007669"/>
    <property type="project" value="TreeGrafter"/>
</dbReference>
<accession>A0A1A0HDH3</accession>
<feature type="compositionally biased region" description="Polar residues" evidence="5">
    <location>
        <begin position="301"/>
        <end position="311"/>
    </location>
</feature>
<protein>
    <recommendedName>
        <fullName evidence="2 4">Autophagy-related protein 13</fullName>
    </recommendedName>
</protein>
<feature type="compositionally biased region" description="Low complexity" evidence="5">
    <location>
        <begin position="496"/>
        <end position="510"/>
    </location>
</feature>
<evidence type="ECO:0000256" key="3">
    <source>
        <dbReference type="ARBA" id="ARBA00023006"/>
    </source>
</evidence>
<evidence type="ECO:0000256" key="4">
    <source>
        <dbReference type="RuleBase" id="RU361214"/>
    </source>
</evidence>
<sequence length="776" mass="84760">MDTQKLAPAATDSETRRKHSKLVQVVQNFFTKTLLVIVQARSVPEAKPLAHDGVASAESSGTSKINKWFNLHMPSLDSEWARLELKPWKSHADLSQFPPMIVETFLDLRQLSACEMVMLEDDHGSCWPVAEGGSKKLEVVLERWLIEFDRSSCGPDSVVDSSEELPLVYKQAIVLLRVIYGVVRLLPAYKAKKLVAKRANKNLALRNRFVDGKQPVNSKGRVGLSKSIVPHQMLTTESHMTQREFSPIHTSLGTLRVSVAYRNHHKFNAQDQEERLLNHFLLSDHERARGSQNLRARGSAESGSQTESVQQLRRKESTDEERAPGATRVLSHEADAKAPRGSFGQFREKYSVLPCTSEPQDIGNTSPRTTGKKPGLATILPLPANARPSIQPFKVGSIGSSSSPPYGTLASVQTSGRSSSMERRISITSNRSGSNASLVALLRNPRGSTSSSNTPNVNVGVGPNHQNHNLLLPRPISSAGGPHQDTNQESNPNTPRFSSSFGSRQSRRFSNTSARNAGGSNAESNAYVGTSVGLASSGVPFSGLYADDDISSFVQMIDGTSELRLSNSNHDSKLATPNNDGSTHFEALNRFQLLKSQYQHLSDSVSASLVLQHNQSRSPLDDKLVVRRSSQSTSSPAPSLPVGSYENSHLPSIVSRLSKLDSQRSQSSSENRPSSRADHTSSHAPHLVAPPLTVTTIAHATHALSPGSKEAVSGPATSPSAYNPSREDVKYENVFEEDDEGIDYFVSLRGNKHQSSQDHDMSFDNDDLLFEMTDTR</sequence>
<feature type="compositionally biased region" description="Low complexity" evidence="5">
    <location>
        <begin position="663"/>
        <end position="672"/>
    </location>
</feature>
<evidence type="ECO:0000256" key="5">
    <source>
        <dbReference type="SAM" id="MobiDB-lite"/>
    </source>
</evidence>
<feature type="compositionally biased region" description="Polar residues" evidence="5">
    <location>
        <begin position="410"/>
        <end position="419"/>
    </location>
</feature>
<dbReference type="InterPro" id="IPR036570">
    <property type="entry name" value="HORMA_dom_sf"/>
</dbReference>
<dbReference type="EMBL" id="LXTC01000002">
    <property type="protein sequence ID" value="OBA22025.1"/>
    <property type="molecule type" value="Genomic_DNA"/>
</dbReference>
<comment type="similarity">
    <text evidence="1 4">Belongs to the ATG13 family. Fungi subfamily.</text>
</comment>
<dbReference type="RefSeq" id="XP_018712521.1">
    <property type="nucleotide sequence ID" value="XM_018857284.1"/>
</dbReference>
<feature type="compositionally biased region" description="Low complexity" evidence="5">
    <location>
        <begin position="629"/>
        <end position="641"/>
    </location>
</feature>
<feature type="region of interest" description="Disordered" evidence="5">
    <location>
        <begin position="397"/>
        <end position="432"/>
    </location>
</feature>
<keyword evidence="8" id="KW-1185">Reference proteome</keyword>
<dbReference type="GeneID" id="30030260"/>
<dbReference type="InterPro" id="IPR018731">
    <property type="entry name" value="Atg13_N"/>
</dbReference>
<feature type="region of interest" description="Disordered" evidence="5">
    <location>
        <begin position="289"/>
        <end position="339"/>
    </location>
</feature>
<dbReference type="Gene3D" id="6.10.140.1900">
    <property type="match status" value="1"/>
</dbReference>
<gene>
    <name evidence="7" type="ORF">METBIDRAFT_40513</name>
</gene>
<dbReference type="GO" id="GO:0034497">
    <property type="term" value="P:protein localization to phagophore assembly site"/>
    <property type="evidence" value="ECO:0007669"/>
    <property type="project" value="TreeGrafter"/>
</dbReference>
<dbReference type="OrthoDB" id="70161at2759"/>
<dbReference type="GO" id="GO:0000407">
    <property type="term" value="C:phagophore assembly site"/>
    <property type="evidence" value="ECO:0007669"/>
    <property type="project" value="TreeGrafter"/>
</dbReference>
<evidence type="ECO:0000256" key="2">
    <source>
        <dbReference type="ARBA" id="ARBA00013801"/>
    </source>
</evidence>
<feature type="compositionally biased region" description="Polar residues" evidence="5">
    <location>
        <begin position="484"/>
        <end position="495"/>
    </location>
</feature>